<reference evidence="4 5" key="1">
    <citation type="submission" date="2018-02" db="EMBL/GenBank/DDBJ databases">
        <title>Sphingobacterium KA21.</title>
        <authorList>
            <person name="Vasarhelyi B.M."/>
            <person name="Deshmukh S."/>
            <person name="Balint B."/>
            <person name="Kukolya J."/>
        </authorList>
    </citation>
    <scope>NUCLEOTIDE SEQUENCE [LARGE SCALE GENOMIC DNA]</scope>
    <source>
        <strain evidence="4 5">Ka21</strain>
    </source>
</reference>
<dbReference type="Pfam" id="PF00583">
    <property type="entry name" value="Acetyltransf_1"/>
    <property type="match status" value="1"/>
</dbReference>
<dbReference type="SUPFAM" id="SSF55729">
    <property type="entry name" value="Acyl-CoA N-acyltransferases (Nat)"/>
    <property type="match status" value="1"/>
</dbReference>
<dbReference type="InterPro" id="IPR000182">
    <property type="entry name" value="GNAT_dom"/>
</dbReference>
<evidence type="ECO:0000313" key="4">
    <source>
        <dbReference type="EMBL" id="MBE8720658.1"/>
    </source>
</evidence>
<evidence type="ECO:0000259" key="3">
    <source>
        <dbReference type="PROSITE" id="PS51186"/>
    </source>
</evidence>
<keyword evidence="1" id="KW-0808">Transferase</keyword>
<dbReference type="RefSeq" id="WP_196940488.1">
    <property type="nucleotide sequence ID" value="NZ_MU158691.1"/>
</dbReference>
<keyword evidence="2" id="KW-0012">Acyltransferase</keyword>
<sequence length="167" mass="19205">MKDLTFKDATFSDLKRIVEIYNTTITSRMVTADTEQVTVDSRQKWFDEHNPSKRPLWIVQGSHDQTIGWVSFQSFYGRPAYDATVEISIYLDTNVRGKGLGKQILQYSIDHAPNFGIKTLLAFIFAHNEPSLKLFEYFGFEDWATLPHIAELDGQERSLKILGKRIA</sequence>
<dbReference type="CDD" id="cd04301">
    <property type="entry name" value="NAT_SF"/>
    <property type="match status" value="1"/>
</dbReference>
<dbReference type="PANTHER" id="PTHR43072:SF23">
    <property type="entry name" value="UPF0039 PROTEIN C11D3.02C"/>
    <property type="match status" value="1"/>
</dbReference>
<dbReference type="InterPro" id="IPR016181">
    <property type="entry name" value="Acyl_CoA_acyltransferase"/>
</dbReference>
<evidence type="ECO:0000256" key="1">
    <source>
        <dbReference type="ARBA" id="ARBA00022679"/>
    </source>
</evidence>
<dbReference type="Gene3D" id="3.40.630.30">
    <property type="match status" value="1"/>
</dbReference>
<name>A0ABR9T5N5_9SPHI</name>
<dbReference type="PROSITE" id="PS51186">
    <property type="entry name" value="GNAT"/>
    <property type="match status" value="1"/>
</dbReference>
<organism evidence="4 5">
    <name type="scientific">Sphingobacterium pedocola</name>
    <dbReference type="NCBI Taxonomy" id="2082722"/>
    <lineage>
        <taxon>Bacteria</taxon>
        <taxon>Pseudomonadati</taxon>
        <taxon>Bacteroidota</taxon>
        <taxon>Sphingobacteriia</taxon>
        <taxon>Sphingobacteriales</taxon>
        <taxon>Sphingobacteriaceae</taxon>
        <taxon>Sphingobacterium</taxon>
    </lineage>
</organism>
<proteinExistence type="predicted"/>
<comment type="caution">
    <text evidence="4">The sequence shown here is derived from an EMBL/GenBank/DDBJ whole genome shotgun (WGS) entry which is preliminary data.</text>
</comment>
<evidence type="ECO:0000313" key="5">
    <source>
        <dbReference type="Proteomes" id="UP000618319"/>
    </source>
</evidence>
<dbReference type="PANTHER" id="PTHR43072">
    <property type="entry name" value="N-ACETYLTRANSFERASE"/>
    <property type="match status" value="1"/>
</dbReference>
<accession>A0ABR9T5N5</accession>
<dbReference type="Proteomes" id="UP000618319">
    <property type="component" value="Unassembled WGS sequence"/>
</dbReference>
<protein>
    <submittedName>
        <fullName evidence="4">N-acetyltransferase</fullName>
    </submittedName>
</protein>
<keyword evidence="5" id="KW-1185">Reference proteome</keyword>
<dbReference type="EMBL" id="PSKQ01000018">
    <property type="protein sequence ID" value="MBE8720658.1"/>
    <property type="molecule type" value="Genomic_DNA"/>
</dbReference>
<evidence type="ECO:0000256" key="2">
    <source>
        <dbReference type="ARBA" id="ARBA00023315"/>
    </source>
</evidence>
<feature type="domain" description="N-acetyltransferase" evidence="3">
    <location>
        <begin position="4"/>
        <end position="162"/>
    </location>
</feature>
<gene>
    <name evidence="4" type="ORF">C4F40_07965</name>
</gene>